<feature type="transmembrane region" description="Helical" evidence="5">
    <location>
        <begin position="170"/>
        <end position="188"/>
    </location>
</feature>
<proteinExistence type="predicted"/>
<sequence length="420" mass="47440">MTGMRNFISHIVTKRGHAIVSIAFGTLAFGVTSGKIIITVTGVFLVSLYAYLVKAKVSKQQLMDLAIVTTLFWIPCLWLIRSPDYTAGLKEIERFALFLVLPIVVTFVPLSKENLLTIARFACLVVISAYILSLGTAVYNYFYASHPWGIQSEFFFYTELSNGFFNAHPLYLSMAGFLAGMVSLVVFSDKPIFKWVILIFIGLVIILLNGRILISLYLSMVFLYSFSRIVAKNNKLYVVIGVVCSVAIVWGVIALSKIHDKPNRSYILDVNEAVEKSTNPEVTSQNNGLIVRFAIWRNAFNVIQNNVIWGNGTGSERQKLLQQYSNAGYTGLHREGLTSHNQLIFYLIEFGIVGTLAIMVAFGWMLIQAIRKNNWLYVCFIIFFVIASLTESYFNRFHGVALFSFVHSILFIKYVRNHQT</sequence>
<feature type="transmembrane region" description="Helical" evidence="5">
    <location>
        <begin position="373"/>
        <end position="390"/>
    </location>
</feature>
<dbReference type="InterPro" id="IPR007016">
    <property type="entry name" value="O-antigen_ligase-rel_domated"/>
</dbReference>
<dbReference type="Pfam" id="PF04932">
    <property type="entry name" value="Wzy_C"/>
    <property type="match status" value="1"/>
</dbReference>
<keyword evidence="8" id="KW-1185">Reference proteome</keyword>
<gene>
    <name evidence="7" type="ORF">SanaruYs_27060</name>
</gene>
<evidence type="ECO:0000256" key="2">
    <source>
        <dbReference type="ARBA" id="ARBA00022692"/>
    </source>
</evidence>
<keyword evidence="3 5" id="KW-1133">Transmembrane helix</keyword>
<reference evidence="7 8" key="1">
    <citation type="submission" date="2018-11" db="EMBL/GenBank/DDBJ databases">
        <title>Chryseotalea sanarue gen. nov., sp., nov., a member of the family Cytophagaceae, isolated from a brackish lake in Hamamatsu Japan.</title>
        <authorList>
            <person name="Maejima Y."/>
            <person name="Iino T."/>
            <person name="Muraguchi Y."/>
            <person name="Fukuda K."/>
            <person name="Ohkuma M."/>
            <person name="Moriuchi R."/>
            <person name="Dohra H."/>
            <person name="Kimbara K."/>
            <person name="Shintani M."/>
        </authorList>
    </citation>
    <scope>NUCLEOTIDE SEQUENCE [LARGE SCALE GENOMIC DNA]</scope>
    <source>
        <strain evidence="7 8">Ys</strain>
    </source>
</reference>
<keyword evidence="4 5" id="KW-0472">Membrane</keyword>
<comment type="subcellular location">
    <subcellularLocation>
        <location evidence="1">Membrane</location>
        <topology evidence="1">Multi-pass membrane protein</topology>
    </subcellularLocation>
</comment>
<evidence type="ECO:0000256" key="1">
    <source>
        <dbReference type="ARBA" id="ARBA00004141"/>
    </source>
</evidence>
<feature type="transmembrane region" description="Helical" evidence="5">
    <location>
        <begin position="62"/>
        <end position="80"/>
    </location>
</feature>
<evidence type="ECO:0000256" key="4">
    <source>
        <dbReference type="ARBA" id="ARBA00023136"/>
    </source>
</evidence>
<evidence type="ECO:0000313" key="8">
    <source>
        <dbReference type="Proteomes" id="UP000288227"/>
    </source>
</evidence>
<feature type="transmembrane region" description="Helical" evidence="5">
    <location>
        <begin position="397"/>
        <end position="415"/>
    </location>
</feature>
<accession>A0A401UC62</accession>
<feature type="domain" description="O-antigen ligase-related" evidence="6">
    <location>
        <begin position="197"/>
        <end position="358"/>
    </location>
</feature>
<dbReference type="AlphaFoldDB" id="A0A401UC62"/>
<evidence type="ECO:0000259" key="6">
    <source>
        <dbReference type="Pfam" id="PF04932"/>
    </source>
</evidence>
<organism evidence="7 8">
    <name type="scientific">Chryseotalea sanaruensis</name>
    <dbReference type="NCBI Taxonomy" id="2482724"/>
    <lineage>
        <taxon>Bacteria</taxon>
        <taxon>Pseudomonadati</taxon>
        <taxon>Bacteroidota</taxon>
        <taxon>Cytophagia</taxon>
        <taxon>Cytophagales</taxon>
        <taxon>Chryseotaleaceae</taxon>
        <taxon>Chryseotalea</taxon>
    </lineage>
</organism>
<feature type="transmembrane region" description="Helical" evidence="5">
    <location>
        <begin position="92"/>
        <end position="110"/>
    </location>
</feature>
<dbReference type="EMBL" id="BHXQ01000005">
    <property type="protein sequence ID" value="GCC52469.1"/>
    <property type="molecule type" value="Genomic_DNA"/>
</dbReference>
<feature type="transmembrane region" description="Helical" evidence="5">
    <location>
        <begin position="343"/>
        <end position="367"/>
    </location>
</feature>
<comment type="caution">
    <text evidence="7">The sequence shown here is derived from an EMBL/GenBank/DDBJ whole genome shotgun (WGS) entry which is preliminary data.</text>
</comment>
<protein>
    <recommendedName>
        <fullName evidence="6">O-antigen ligase-related domain-containing protein</fullName>
    </recommendedName>
</protein>
<feature type="transmembrane region" description="Helical" evidence="5">
    <location>
        <begin position="195"/>
        <end position="224"/>
    </location>
</feature>
<dbReference type="InterPro" id="IPR051533">
    <property type="entry name" value="WaaL-like"/>
</dbReference>
<dbReference type="PANTHER" id="PTHR37422:SF17">
    <property type="entry name" value="O-ANTIGEN LIGASE"/>
    <property type="match status" value="1"/>
</dbReference>
<name>A0A401UC62_9BACT</name>
<feature type="transmembrane region" description="Helical" evidence="5">
    <location>
        <begin position="236"/>
        <end position="255"/>
    </location>
</feature>
<keyword evidence="2 5" id="KW-0812">Transmembrane</keyword>
<evidence type="ECO:0000313" key="7">
    <source>
        <dbReference type="EMBL" id="GCC52469.1"/>
    </source>
</evidence>
<dbReference type="Proteomes" id="UP000288227">
    <property type="component" value="Unassembled WGS sequence"/>
</dbReference>
<dbReference type="GO" id="GO:0016020">
    <property type="term" value="C:membrane"/>
    <property type="evidence" value="ECO:0007669"/>
    <property type="project" value="UniProtKB-SubCell"/>
</dbReference>
<evidence type="ECO:0000256" key="3">
    <source>
        <dbReference type="ARBA" id="ARBA00022989"/>
    </source>
</evidence>
<feature type="transmembrane region" description="Helical" evidence="5">
    <location>
        <begin position="122"/>
        <end position="142"/>
    </location>
</feature>
<evidence type="ECO:0000256" key="5">
    <source>
        <dbReference type="SAM" id="Phobius"/>
    </source>
</evidence>
<dbReference type="PANTHER" id="PTHR37422">
    <property type="entry name" value="TEICHURONIC ACID BIOSYNTHESIS PROTEIN TUAE"/>
    <property type="match status" value="1"/>
</dbReference>